<dbReference type="InterPro" id="IPR050121">
    <property type="entry name" value="Cytochrome_P450_monoxygenase"/>
</dbReference>
<dbReference type="CDD" id="cd11060">
    <property type="entry name" value="CYP57A1-like"/>
    <property type="match status" value="1"/>
</dbReference>
<feature type="domain" description="Serine hydrolase" evidence="9">
    <location>
        <begin position="1"/>
        <end position="206"/>
    </location>
</feature>
<evidence type="ECO:0000256" key="3">
    <source>
        <dbReference type="ARBA" id="ARBA00022617"/>
    </source>
</evidence>
<evidence type="ECO:0000313" key="10">
    <source>
        <dbReference type="EMBL" id="KAF2964690.1"/>
    </source>
</evidence>
<dbReference type="PRINTS" id="PR00385">
    <property type="entry name" value="P450"/>
</dbReference>
<keyword evidence="4 8" id="KW-0479">Metal-binding</keyword>
<dbReference type="InterPro" id="IPR036396">
    <property type="entry name" value="Cyt_P450_sf"/>
</dbReference>
<keyword evidence="11" id="KW-1185">Reference proteome</keyword>
<dbReference type="OrthoDB" id="3934656at2759"/>
<dbReference type="Gene3D" id="1.10.630.10">
    <property type="entry name" value="Cytochrome P450"/>
    <property type="match status" value="1"/>
</dbReference>
<comment type="similarity">
    <text evidence="2">Belongs to the cytochrome P450 family.</text>
</comment>
<dbReference type="SUPFAM" id="SSF53474">
    <property type="entry name" value="alpha/beta-Hydrolases"/>
    <property type="match status" value="1"/>
</dbReference>
<evidence type="ECO:0000259" key="9">
    <source>
        <dbReference type="Pfam" id="PF03959"/>
    </source>
</evidence>
<dbReference type="SUPFAM" id="SSF48264">
    <property type="entry name" value="Cytochrome P450"/>
    <property type="match status" value="1"/>
</dbReference>
<organism evidence="10 11">
    <name type="scientific">Xylaria multiplex</name>
    <dbReference type="NCBI Taxonomy" id="323545"/>
    <lineage>
        <taxon>Eukaryota</taxon>
        <taxon>Fungi</taxon>
        <taxon>Dikarya</taxon>
        <taxon>Ascomycota</taxon>
        <taxon>Pezizomycotina</taxon>
        <taxon>Sordariomycetes</taxon>
        <taxon>Xylariomycetidae</taxon>
        <taxon>Xylariales</taxon>
        <taxon>Xylariaceae</taxon>
        <taxon>Xylaria</taxon>
    </lineage>
</organism>
<gene>
    <name evidence="10" type="ORF">GQX73_g8877</name>
</gene>
<evidence type="ECO:0000256" key="2">
    <source>
        <dbReference type="ARBA" id="ARBA00010617"/>
    </source>
</evidence>
<dbReference type="InterPro" id="IPR001128">
    <property type="entry name" value="Cyt_P450"/>
</dbReference>
<protein>
    <recommendedName>
        <fullName evidence="9">Serine hydrolase domain-containing protein</fullName>
    </recommendedName>
</protein>
<dbReference type="GO" id="GO:0004497">
    <property type="term" value="F:monooxygenase activity"/>
    <property type="evidence" value="ECO:0007669"/>
    <property type="project" value="UniProtKB-KW"/>
</dbReference>
<name>A0A7C8MK97_9PEZI</name>
<feature type="binding site" description="axial binding residue" evidence="8">
    <location>
        <position position="687"/>
    </location>
    <ligand>
        <name>heme</name>
        <dbReference type="ChEBI" id="CHEBI:30413"/>
    </ligand>
    <ligandPart>
        <name>Fe</name>
        <dbReference type="ChEBI" id="CHEBI:18248"/>
    </ligandPart>
</feature>
<dbReference type="PRINTS" id="PR00463">
    <property type="entry name" value="EP450I"/>
</dbReference>
<accession>A0A7C8MK97</accession>
<dbReference type="InterPro" id="IPR005645">
    <property type="entry name" value="FSH-like_dom"/>
</dbReference>
<dbReference type="GO" id="GO:0016705">
    <property type="term" value="F:oxidoreductase activity, acting on paired donors, with incorporation or reduction of molecular oxygen"/>
    <property type="evidence" value="ECO:0007669"/>
    <property type="project" value="InterPro"/>
</dbReference>
<proteinExistence type="inferred from homology"/>
<keyword evidence="7" id="KW-0503">Monooxygenase</keyword>
<dbReference type="InterPro" id="IPR002401">
    <property type="entry name" value="Cyt_P450_E_grp-I"/>
</dbReference>
<sequence>MKILCLHGRNQSGHMFQIQLDQALRAVKSAEINVSFDFADAPIQCARLSSEERAVYKFFDTSTITEIYKAHEWLTAKLATDGPYDGVIGFSQGATLLSSYLLYRQWYAYEDSAPFGFVIFLSGSLPLAVLKDLGVTIPVAAGSVVEETELRRQGGLGPSSPHISLARQAMFNSDDCFGLNLNRMPLELKIRIPTVHIWGLNDPGFPTSIHLAGVLVTYTTRPLKAQKFTMKMITRALDYAPLDSDVGLKVVVALSTCIVWYIISAIRSWYRLRQFPGPLWASFSYLWGYFAMTTGRMHLRLAEEQEKYGKVMRIGPNELLVYDPQTLWQINNVRSNYGRGDWYGSIQFDPYGHSVLSEPDTARHDKRKAKLAAGYAGKGAVNLEAKVDSQLAVLVNILKSKYLAKGKPHVVDFSRLIRFFQIDIVTLAGSGEPWGDLVTETDQFDFISIADSFVPFLHCFMMIPTLRDFFASEFFLKLAGPKHTDQKGMGRFLGIVKNTVAKRFEKLDRDRHIQGDMLDEWINHGMTRRECELELAVQVPAGSETSTTAIRGIMLHLLSSPRVYQKLQDEITTGIRDGRISSPITNEEARRLPYLQAVINEGLRMVPPAITGFPKKVPAGGDTLRGRFVPEGTDIFVNLWSMLRNKEVFGHDAGVFRPERFLDCTEEERAELTRSVDLVFGHGRWQCPGKTLAWLELNKIFVEILRTCDLQIMNPQAPWRCRGYSSFLIDDFWVRLIEKT</sequence>
<dbReference type="Pfam" id="PF00067">
    <property type="entry name" value="p450"/>
    <property type="match status" value="1"/>
</dbReference>
<evidence type="ECO:0000256" key="7">
    <source>
        <dbReference type="ARBA" id="ARBA00023033"/>
    </source>
</evidence>
<evidence type="ECO:0000256" key="1">
    <source>
        <dbReference type="ARBA" id="ARBA00001971"/>
    </source>
</evidence>
<dbReference type="GO" id="GO:0005506">
    <property type="term" value="F:iron ion binding"/>
    <property type="evidence" value="ECO:0007669"/>
    <property type="project" value="InterPro"/>
</dbReference>
<dbReference type="Gene3D" id="3.40.50.1820">
    <property type="entry name" value="alpha/beta hydrolase"/>
    <property type="match status" value="1"/>
</dbReference>
<dbReference type="EMBL" id="WUBL01000140">
    <property type="protein sequence ID" value="KAF2964690.1"/>
    <property type="molecule type" value="Genomic_DNA"/>
</dbReference>
<dbReference type="InParanoid" id="A0A7C8MK97"/>
<comment type="cofactor">
    <cofactor evidence="1 8">
        <name>heme</name>
        <dbReference type="ChEBI" id="CHEBI:30413"/>
    </cofactor>
</comment>
<dbReference type="PANTHER" id="PTHR24305">
    <property type="entry name" value="CYTOCHROME P450"/>
    <property type="match status" value="1"/>
</dbReference>
<evidence type="ECO:0000256" key="4">
    <source>
        <dbReference type="ARBA" id="ARBA00022723"/>
    </source>
</evidence>
<dbReference type="Proteomes" id="UP000481858">
    <property type="component" value="Unassembled WGS sequence"/>
</dbReference>
<dbReference type="Pfam" id="PF03959">
    <property type="entry name" value="FSH1"/>
    <property type="match status" value="1"/>
</dbReference>
<evidence type="ECO:0000313" key="11">
    <source>
        <dbReference type="Proteomes" id="UP000481858"/>
    </source>
</evidence>
<dbReference type="GO" id="GO:0020037">
    <property type="term" value="F:heme binding"/>
    <property type="evidence" value="ECO:0007669"/>
    <property type="project" value="InterPro"/>
</dbReference>
<dbReference type="InterPro" id="IPR029058">
    <property type="entry name" value="AB_hydrolase_fold"/>
</dbReference>
<dbReference type="PANTHER" id="PTHR24305:SF77">
    <property type="entry name" value="CYTOCHROME P450 MONOOXYGENASE"/>
    <property type="match status" value="1"/>
</dbReference>
<evidence type="ECO:0000256" key="6">
    <source>
        <dbReference type="ARBA" id="ARBA00023004"/>
    </source>
</evidence>
<keyword evidence="3 8" id="KW-0349">Heme</keyword>
<dbReference type="AlphaFoldDB" id="A0A7C8MK97"/>
<comment type="caution">
    <text evidence="10">The sequence shown here is derived from an EMBL/GenBank/DDBJ whole genome shotgun (WGS) entry which is preliminary data.</text>
</comment>
<keyword evidence="5" id="KW-0560">Oxidoreductase</keyword>
<evidence type="ECO:0000256" key="5">
    <source>
        <dbReference type="ARBA" id="ARBA00023002"/>
    </source>
</evidence>
<reference evidence="10 11" key="1">
    <citation type="submission" date="2019-12" db="EMBL/GenBank/DDBJ databases">
        <title>Draft genome sequence of the ascomycete Xylaria multiplex DSM 110363.</title>
        <authorList>
            <person name="Buettner E."/>
            <person name="Kellner H."/>
        </authorList>
    </citation>
    <scope>NUCLEOTIDE SEQUENCE [LARGE SCALE GENOMIC DNA]</scope>
    <source>
        <strain evidence="10 11">DSM 110363</strain>
    </source>
</reference>
<evidence type="ECO:0000256" key="8">
    <source>
        <dbReference type="PIRSR" id="PIRSR602401-1"/>
    </source>
</evidence>
<keyword evidence="6 8" id="KW-0408">Iron</keyword>